<sequence length="192" mass="21263">MTKGILTLTLLTGLFLGSCKEATKKGDVETETTEIVEKNIEDIVTTTATDNEGRMLQMTFNNSKGTATLDFNGETIELEAEKAASGIWYKNDQYELRGKGNDIELLKDGEVVFSHNDDLINTSLKNNKGETLDMTFNNTANTVKVYLNGGEQIELKGEKAASGIWYKNDQYELRGKGDDLELTKDGVTVFKN</sequence>
<accession>A0A918J677</accession>
<dbReference type="RefSeq" id="WP_026814746.1">
    <property type="nucleotide sequence ID" value="NZ_BMWP01000041.1"/>
</dbReference>
<evidence type="ECO:0000256" key="4">
    <source>
        <dbReference type="ARBA" id="ARBA00023288"/>
    </source>
</evidence>
<evidence type="ECO:0000259" key="5">
    <source>
        <dbReference type="Pfam" id="PF09864"/>
    </source>
</evidence>
<dbReference type="InterPro" id="IPR018660">
    <property type="entry name" value="MliC"/>
</dbReference>
<keyword evidence="4" id="KW-0449">Lipoprotein</keyword>
<proteinExistence type="predicted"/>
<keyword evidence="2" id="KW-0472">Membrane</keyword>
<keyword evidence="1" id="KW-0732">Signal</keyword>
<name>A0A918J677_9FLAO</name>
<dbReference type="InterPro" id="IPR036328">
    <property type="entry name" value="MliC_sf"/>
</dbReference>
<dbReference type="EMBL" id="BMWP01000041">
    <property type="protein sequence ID" value="GGW49694.1"/>
    <property type="molecule type" value="Genomic_DNA"/>
</dbReference>
<dbReference type="AlphaFoldDB" id="A0A918J677"/>
<feature type="domain" description="C-type lysozyme inhibitor" evidence="5">
    <location>
        <begin position="53"/>
        <end position="108"/>
    </location>
</feature>
<evidence type="ECO:0000313" key="7">
    <source>
        <dbReference type="Proteomes" id="UP000634668"/>
    </source>
</evidence>
<protein>
    <recommendedName>
        <fullName evidence="5">C-type lysozyme inhibitor domain-containing protein</fullName>
    </recommendedName>
</protein>
<dbReference type="SUPFAM" id="SSF141488">
    <property type="entry name" value="YdhA-like"/>
    <property type="match status" value="2"/>
</dbReference>
<dbReference type="Proteomes" id="UP000634668">
    <property type="component" value="Unassembled WGS sequence"/>
</dbReference>
<feature type="domain" description="C-type lysozyme inhibitor" evidence="5">
    <location>
        <begin position="129"/>
        <end position="186"/>
    </location>
</feature>
<keyword evidence="7" id="KW-1185">Reference proteome</keyword>
<evidence type="ECO:0000313" key="6">
    <source>
        <dbReference type="EMBL" id="GGW49694.1"/>
    </source>
</evidence>
<dbReference type="PROSITE" id="PS51257">
    <property type="entry name" value="PROKAR_LIPOPROTEIN"/>
    <property type="match status" value="1"/>
</dbReference>
<gene>
    <name evidence="6" type="ORF">GCM10007383_36970</name>
</gene>
<evidence type="ECO:0000256" key="1">
    <source>
        <dbReference type="ARBA" id="ARBA00022729"/>
    </source>
</evidence>
<evidence type="ECO:0000256" key="3">
    <source>
        <dbReference type="ARBA" id="ARBA00023139"/>
    </source>
</evidence>
<dbReference type="Pfam" id="PF09864">
    <property type="entry name" value="MliC"/>
    <property type="match status" value="2"/>
</dbReference>
<evidence type="ECO:0000256" key="2">
    <source>
        <dbReference type="ARBA" id="ARBA00023136"/>
    </source>
</evidence>
<comment type="caution">
    <text evidence="6">The sequence shown here is derived from an EMBL/GenBank/DDBJ whole genome shotgun (WGS) entry which is preliminary data.</text>
</comment>
<reference evidence="6" key="1">
    <citation type="journal article" date="2014" name="Int. J. Syst. Evol. Microbiol.">
        <title>Complete genome sequence of Corynebacterium casei LMG S-19264T (=DSM 44701T), isolated from a smear-ripened cheese.</title>
        <authorList>
            <consortium name="US DOE Joint Genome Institute (JGI-PGF)"/>
            <person name="Walter F."/>
            <person name="Albersmeier A."/>
            <person name="Kalinowski J."/>
            <person name="Ruckert C."/>
        </authorList>
    </citation>
    <scope>NUCLEOTIDE SEQUENCE</scope>
    <source>
        <strain evidence="6">KCTC 12113</strain>
    </source>
</reference>
<dbReference type="Gene3D" id="2.40.128.200">
    <property type="match status" value="2"/>
</dbReference>
<keyword evidence="3" id="KW-0564">Palmitate</keyword>
<organism evidence="6 7">
    <name type="scientific">Arenibacter certesii</name>
    <dbReference type="NCBI Taxonomy" id="228955"/>
    <lineage>
        <taxon>Bacteria</taxon>
        <taxon>Pseudomonadati</taxon>
        <taxon>Bacteroidota</taxon>
        <taxon>Flavobacteriia</taxon>
        <taxon>Flavobacteriales</taxon>
        <taxon>Flavobacteriaceae</taxon>
        <taxon>Arenibacter</taxon>
    </lineage>
</organism>
<reference evidence="6" key="2">
    <citation type="submission" date="2020-09" db="EMBL/GenBank/DDBJ databases">
        <authorList>
            <person name="Sun Q."/>
            <person name="Kim S."/>
        </authorList>
    </citation>
    <scope>NUCLEOTIDE SEQUENCE</scope>
    <source>
        <strain evidence="6">KCTC 12113</strain>
    </source>
</reference>